<evidence type="ECO:0000256" key="1">
    <source>
        <dbReference type="ARBA" id="ARBA00004496"/>
    </source>
</evidence>
<name>A0A0H5QVU8_9EUKA</name>
<dbReference type="InterPro" id="IPR001680">
    <property type="entry name" value="WD40_rpt"/>
</dbReference>
<evidence type="ECO:0000256" key="4">
    <source>
        <dbReference type="ARBA" id="ARBA00022694"/>
    </source>
</evidence>
<comment type="subcellular location">
    <subcellularLocation>
        <location evidence="1">Cytoplasm</location>
    </subcellularLocation>
</comment>
<dbReference type="Pfam" id="PF00400">
    <property type="entry name" value="WD40"/>
    <property type="match status" value="3"/>
</dbReference>
<dbReference type="SUPFAM" id="SSF50978">
    <property type="entry name" value="WD40 repeat-like"/>
    <property type="match status" value="2"/>
</dbReference>
<keyword evidence="3 7" id="KW-0853">WD repeat</keyword>
<proteinExistence type="inferred from homology"/>
<dbReference type="EMBL" id="HACM01005415">
    <property type="protein sequence ID" value="CRZ05857.1"/>
    <property type="molecule type" value="Transcribed_RNA"/>
</dbReference>
<keyword evidence="2" id="KW-0963">Cytoplasm</keyword>
<dbReference type="InterPro" id="IPR051973">
    <property type="entry name" value="tRNA_Anticodon_Mtase-Reg"/>
</dbReference>
<organism evidence="8">
    <name type="scientific">Spongospora subterranea</name>
    <dbReference type="NCBI Taxonomy" id="70186"/>
    <lineage>
        <taxon>Eukaryota</taxon>
        <taxon>Sar</taxon>
        <taxon>Rhizaria</taxon>
        <taxon>Endomyxa</taxon>
        <taxon>Phytomyxea</taxon>
        <taxon>Plasmodiophorida</taxon>
        <taxon>Plasmodiophoridae</taxon>
        <taxon>Spongospora</taxon>
    </lineage>
</organism>
<feature type="repeat" description="WD" evidence="7">
    <location>
        <begin position="265"/>
        <end position="299"/>
    </location>
</feature>
<comment type="similarity">
    <text evidence="6">Belongs to the WD repeat WDR6 family.</text>
</comment>
<dbReference type="InterPro" id="IPR015943">
    <property type="entry name" value="WD40/YVTN_repeat-like_dom_sf"/>
</dbReference>
<evidence type="ECO:0000313" key="8">
    <source>
        <dbReference type="EMBL" id="CRZ05857.1"/>
    </source>
</evidence>
<evidence type="ECO:0000256" key="3">
    <source>
        <dbReference type="ARBA" id="ARBA00022574"/>
    </source>
</evidence>
<evidence type="ECO:0000256" key="6">
    <source>
        <dbReference type="ARBA" id="ARBA00038255"/>
    </source>
</evidence>
<dbReference type="AlphaFoldDB" id="A0A0H5QVU8"/>
<protein>
    <submittedName>
        <fullName evidence="8">Uncharacterized protein</fullName>
    </submittedName>
</protein>
<keyword evidence="5" id="KW-0677">Repeat</keyword>
<keyword evidence="4" id="KW-0819">tRNA processing</keyword>
<dbReference type="Gene3D" id="2.130.10.10">
    <property type="entry name" value="YVTN repeat-like/Quinoprotein amine dehydrogenase"/>
    <property type="match status" value="3"/>
</dbReference>
<dbReference type="GO" id="GO:0030488">
    <property type="term" value="P:tRNA methylation"/>
    <property type="evidence" value="ECO:0007669"/>
    <property type="project" value="TreeGrafter"/>
</dbReference>
<sequence>LAAIQSGAFLGDVSALCLLSDGSLLIGSGSYVTRHSSDISSTIAISVRQRFGNGGDRVHGIYRFDTLTVVFGMNRCEIWMNQTMEVVGVIADLPQCVLDVAFIDREQLAIGLAHNIVHIYKVINGVWTLDREYHCQDQSLLYSMSLIITPDTFTVAAGTVFNQIIIWQVPDIADSAAVPVISRLVGHSGVVFSLSWNVDGTMICSTSDDRTVRIWSLNDGKCVGVGYGHVSRVWRARFLGDIIVTAGEDGTLRKWSIDGRLLESLSGHCGNVWAIDADTKRGVIVSGGEDADIRYWRLEPIVLNRITSRIPSWLAQYDRAIVALYDRNSAQSTVVVLRCGIVAEVTVDDIWRIHCSVTCVDVRDSAMLPGQAVLALAVRKSSNPLIPDGLVLVDLTTQPLHDLQYSNLRSTDTVFPLKGVFKVWAAGGFIFAFDGVSLHYLSCHGPTPPGMGSTCSTVGAASGLSSFETNRSNISAIAVVSDFVVTGDTDGVLTLYQFGISGSLFRVVGAHGRSTIRDAVPFDNGVFSLGADGTIQQYRIGPMNLVRIGVWSSPNPLAERIIIGDSVSNLPTPNLFTAGFNGASNQYIVSDVRSRAIFAAFPHSGPRTATCLSIKCPISEGFPSGATFRFVSPVKDVDGPAVVTLSLPGSLSPLGSTRHPFHTRDIAAVMWLPGLPLMACTVGEDGSFRVVRVDGDNQPECIAMAESCNGRNSQRCMALVQSSGSTFVFSGGAKLQLLCYYINTSYFPPMLTPAGSLSGAAFAGYRCGKWFNKPKSDLDAERQLVMDIRIMSMVALPSTDGESIMVICGTSTGGLVSHIYDIASQRFLAQSSLRSDVSHGYHPILSLSCCQADRVDTFLIVSADTRGHILLWSCHLPNSSLQIISRFTATHQSGINALTIRYDNGRVTIASGGDDHGLHFITFPYHHKSVGNVQRYMVASAHFATVTGIWLIFHGGRFVAFSTGSDRRVRGWVCSELPDYSWNCIGSHRVGCASIHDMDVVVSDDGSYHIVVCGQGIEYIAFSSKFLFKSVS</sequence>
<dbReference type="PROSITE" id="PS50082">
    <property type="entry name" value="WD_REPEATS_2"/>
    <property type="match status" value="2"/>
</dbReference>
<evidence type="ECO:0000256" key="5">
    <source>
        <dbReference type="ARBA" id="ARBA00022737"/>
    </source>
</evidence>
<evidence type="ECO:0000256" key="2">
    <source>
        <dbReference type="ARBA" id="ARBA00022490"/>
    </source>
</evidence>
<feature type="repeat" description="WD" evidence="7">
    <location>
        <begin position="184"/>
        <end position="225"/>
    </location>
</feature>
<evidence type="ECO:0000256" key="7">
    <source>
        <dbReference type="PROSITE-ProRule" id="PRU00221"/>
    </source>
</evidence>
<feature type="non-terminal residue" evidence="8">
    <location>
        <position position="1"/>
    </location>
</feature>
<accession>A0A0H5QVU8</accession>
<dbReference type="InterPro" id="IPR036322">
    <property type="entry name" value="WD40_repeat_dom_sf"/>
</dbReference>
<dbReference type="PANTHER" id="PTHR14344:SF3">
    <property type="entry name" value="WD REPEAT-CONTAINING PROTEIN 6"/>
    <property type="match status" value="1"/>
</dbReference>
<reference evidence="8" key="1">
    <citation type="submission" date="2015-04" db="EMBL/GenBank/DDBJ databases">
        <title>The genome sequence of the plant pathogenic Rhizarian Plasmodiophora brassicae reveals insights in its biotrophic life cycle and the origin of chitin synthesis.</title>
        <authorList>
            <person name="Schwelm A."/>
            <person name="Fogelqvist J."/>
            <person name="Knaust A."/>
            <person name="Julke S."/>
            <person name="Lilja T."/>
            <person name="Dhandapani V."/>
            <person name="Bonilla-Rosso G."/>
            <person name="Karlsson M."/>
            <person name="Shevchenko A."/>
            <person name="Choi S.R."/>
            <person name="Kim H.G."/>
            <person name="Park J.Y."/>
            <person name="Lim Y.P."/>
            <person name="Ludwig-Muller J."/>
            <person name="Dixelius C."/>
        </authorList>
    </citation>
    <scope>NUCLEOTIDE SEQUENCE</scope>
    <source>
        <tissue evidence="8">Potato root galls</tissue>
    </source>
</reference>
<dbReference type="SMART" id="SM00320">
    <property type="entry name" value="WD40"/>
    <property type="match status" value="8"/>
</dbReference>
<dbReference type="PANTHER" id="PTHR14344">
    <property type="entry name" value="WD REPEAT PROTEIN"/>
    <property type="match status" value="1"/>
</dbReference>
<dbReference type="PROSITE" id="PS50294">
    <property type="entry name" value="WD_REPEATS_REGION"/>
    <property type="match status" value="2"/>
</dbReference>
<dbReference type="GO" id="GO:0005737">
    <property type="term" value="C:cytoplasm"/>
    <property type="evidence" value="ECO:0007669"/>
    <property type="project" value="UniProtKB-SubCell"/>
</dbReference>